<sequence>MRKEKVDVLVIGGGAAGLAAAIESANHGVKTILLERERKTGGVLNQCIHNGFGLHVFKQELTGPEFMELLWEELSKTSAIVKSDSTVLKIAPESKEVTVLSREGVVIYQVKSLIVSTGARERSLNNLGIPGARVAGVFTAGVVQKMVNIYNRLPGHNVLIVGSGDIGLIMARRLKIEGMNVVGVVEIMPEPGGLIRNVVQCLEDFDIPLWLSHTVTEIHGTGRLEGVTVAKVDGELKPILGTEKFLKVDTLVTSVGLIPQNGLIENFVEMDPINRGPVIDDLMRTSVEWIFAAGNNVAVHDLVDFVYEEGKIAGKYAALYALGEKLPGVKYNFKRGNNVGVMLPHRVTGEIPFKMYIRSKKILKSCEVKFNGKRFRIFNWKIRPSEMLDLHLNKFDAFSETTNVEVNELE</sequence>
<accession>A0ABX7S472</accession>
<dbReference type="PRINTS" id="PR00469">
    <property type="entry name" value="PNDRDTASEII"/>
</dbReference>
<dbReference type="PANTHER" id="PTHR42949:SF3">
    <property type="entry name" value="ANAEROBIC GLYCEROL-3-PHOSPHATE DEHYDROGENASE SUBUNIT B"/>
    <property type="match status" value="1"/>
</dbReference>
<protein>
    <submittedName>
        <fullName evidence="3">FAD-dependent oxidoreductase</fullName>
    </submittedName>
</protein>
<evidence type="ECO:0000313" key="4">
    <source>
        <dbReference type="Proteomes" id="UP000671862"/>
    </source>
</evidence>
<dbReference type="SUPFAM" id="SSF51905">
    <property type="entry name" value="FAD/NAD(P)-binding domain"/>
    <property type="match status" value="1"/>
</dbReference>
<dbReference type="EMBL" id="CP071446">
    <property type="protein sequence ID" value="QTA37228.1"/>
    <property type="molecule type" value="Genomic_DNA"/>
</dbReference>
<reference evidence="3 4" key="1">
    <citation type="submission" date="2021-03" db="EMBL/GenBank/DDBJ databases">
        <title>Thermosipho ferrireducens sp.nov., an anaerobic thermophilic iron-reducing bacterium isolated from a deep-sea hydrothermal sulfide deposits.</title>
        <authorList>
            <person name="Zeng X."/>
            <person name="Chen Y."/>
            <person name="Shao Z."/>
        </authorList>
    </citation>
    <scope>NUCLEOTIDE SEQUENCE [LARGE SCALE GENOMIC DNA]</scope>
    <source>
        <strain evidence="3 4">JL129W03</strain>
    </source>
</reference>
<proteinExistence type="predicted"/>
<dbReference type="Gene3D" id="3.50.50.60">
    <property type="entry name" value="FAD/NAD(P)-binding domain"/>
    <property type="match status" value="2"/>
</dbReference>
<dbReference type="InterPro" id="IPR036188">
    <property type="entry name" value="FAD/NAD-bd_sf"/>
</dbReference>
<evidence type="ECO:0000259" key="2">
    <source>
        <dbReference type="Pfam" id="PF07992"/>
    </source>
</evidence>
<evidence type="ECO:0000256" key="1">
    <source>
        <dbReference type="ARBA" id="ARBA00023002"/>
    </source>
</evidence>
<keyword evidence="1" id="KW-0560">Oxidoreductase</keyword>
<dbReference type="RefSeq" id="WP_207565953.1">
    <property type="nucleotide sequence ID" value="NZ_CP071446.1"/>
</dbReference>
<organism evidence="3 4">
    <name type="scientific">Thermosipho ferrireducens</name>
    <dbReference type="NCBI Taxonomy" id="2571116"/>
    <lineage>
        <taxon>Bacteria</taxon>
        <taxon>Thermotogati</taxon>
        <taxon>Thermotogota</taxon>
        <taxon>Thermotogae</taxon>
        <taxon>Thermotogales</taxon>
        <taxon>Fervidobacteriaceae</taxon>
        <taxon>Thermosipho</taxon>
    </lineage>
</organism>
<dbReference type="InterPro" id="IPR023753">
    <property type="entry name" value="FAD/NAD-binding_dom"/>
</dbReference>
<gene>
    <name evidence="3" type="ORF">JYK00_05640</name>
</gene>
<evidence type="ECO:0000313" key="3">
    <source>
        <dbReference type="EMBL" id="QTA37228.1"/>
    </source>
</evidence>
<name>A0ABX7S472_9BACT</name>
<feature type="domain" description="FAD/NAD(P)-binding" evidence="2">
    <location>
        <begin position="7"/>
        <end position="295"/>
    </location>
</feature>
<dbReference type="PRINTS" id="PR00368">
    <property type="entry name" value="FADPNR"/>
</dbReference>
<dbReference type="InterPro" id="IPR051691">
    <property type="entry name" value="Metab_Enz_Cyan_OpOx_G3PDH"/>
</dbReference>
<dbReference type="Proteomes" id="UP000671862">
    <property type="component" value="Chromosome"/>
</dbReference>
<dbReference type="PANTHER" id="PTHR42949">
    <property type="entry name" value="ANAEROBIC GLYCEROL-3-PHOSPHATE DEHYDROGENASE SUBUNIT B"/>
    <property type="match status" value="1"/>
</dbReference>
<dbReference type="Pfam" id="PF07992">
    <property type="entry name" value="Pyr_redox_2"/>
    <property type="match status" value="1"/>
</dbReference>
<keyword evidence="4" id="KW-1185">Reference proteome</keyword>